<feature type="compositionally biased region" description="Polar residues" evidence="2">
    <location>
        <begin position="58"/>
        <end position="90"/>
    </location>
</feature>
<evidence type="ECO:0008006" key="7">
    <source>
        <dbReference type="Google" id="ProtNLM"/>
    </source>
</evidence>
<feature type="region of interest" description="Disordered" evidence="2">
    <location>
        <begin position="772"/>
        <end position="797"/>
    </location>
</feature>
<feature type="region of interest" description="Disordered" evidence="2">
    <location>
        <begin position="817"/>
        <end position="840"/>
    </location>
</feature>
<feature type="region of interest" description="Disordered" evidence="2">
    <location>
        <begin position="617"/>
        <end position="688"/>
    </location>
</feature>
<feature type="compositionally biased region" description="Basic and acidic residues" evidence="2">
    <location>
        <begin position="392"/>
        <end position="412"/>
    </location>
</feature>
<evidence type="ECO:0000259" key="3">
    <source>
        <dbReference type="PROSITE" id="PS51061"/>
    </source>
</evidence>
<gene>
    <name evidence="5" type="ORF">B0A54_01213</name>
</gene>
<feature type="region of interest" description="Disordered" evidence="2">
    <location>
        <begin position="339"/>
        <end position="363"/>
    </location>
</feature>
<evidence type="ECO:0000256" key="1">
    <source>
        <dbReference type="ARBA" id="ARBA00022553"/>
    </source>
</evidence>
<feature type="compositionally biased region" description="Polar residues" evidence="2">
    <location>
        <begin position="620"/>
        <end position="632"/>
    </location>
</feature>
<organism evidence="5 6">
    <name type="scientific">Friedmanniomyces endolithicus</name>
    <dbReference type="NCBI Taxonomy" id="329885"/>
    <lineage>
        <taxon>Eukaryota</taxon>
        <taxon>Fungi</taxon>
        <taxon>Dikarya</taxon>
        <taxon>Ascomycota</taxon>
        <taxon>Pezizomycotina</taxon>
        <taxon>Dothideomycetes</taxon>
        <taxon>Dothideomycetidae</taxon>
        <taxon>Mycosphaerellales</taxon>
        <taxon>Teratosphaeriaceae</taxon>
        <taxon>Friedmanniomyces</taxon>
    </lineage>
</organism>
<dbReference type="EMBL" id="NAJP01000002">
    <property type="protein sequence ID" value="TKA49137.1"/>
    <property type="molecule type" value="Genomic_DNA"/>
</dbReference>
<dbReference type="PROSITE" id="PS51673">
    <property type="entry name" value="SUZ"/>
    <property type="match status" value="1"/>
</dbReference>
<dbReference type="GO" id="GO:0006012">
    <property type="term" value="P:galactose metabolic process"/>
    <property type="evidence" value="ECO:0007669"/>
    <property type="project" value="TreeGrafter"/>
</dbReference>
<feature type="compositionally biased region" description="Polar residues" evidence="2">
    <location>
        <begin position="26"/>
        <end position="38"/>
    </location>
</feature>
<feature type="domain" description="SUZ" evidence="4">
    <location>
        <begin position="339"/>
        <end position="420"/>
    </location>
</feature>
<feature type="region of interest" description="Disordered" evidence="2">
    <location>
        <begin position="376"/>
        <end position="457"/>
    </location>
</feature>
<name>A0A4U0VIK8_9PEZI</name>
<dbReference type="SUPFAM" id="SSF82708">
    <property type="entry name" value="R3H domain"/>
    <property type="match status" value="1"/>
</dbReference>
<protein>
    <recommendedName>
        <fullName evidence="7">SUZ domain-containing protein</fullName>
    </recommendedName>
</protein>
<dbReference type="InterPro" id="IPR024771">
    <property type="entry name" value="SUZ"/>
</dbReference>
<dbReference type="PANTHER" id="PTHR15672:SF8">
    <property type="entry name" value="PROTEIN ENCORE"/>
    <property type="match status" value="1"/>
</dbReference>
<dbReference type="OrthoDB" id="278430at2759"/>
<reference evidence="5 6" key="1">
    <citation type="submission" date="2017-03" db="EMBL/GenBank/DDBJ databases">
        <title>Genomes of endolithic fungi from Antarctica.</title>
        <authorList>
            <person name="Coleine C."/>
            <person name="Masonjones S."/>
            <person name="Stajich J.E."/>
        </authorList>
    </citation>
    <scope>NUCLEOTIDE SEQUENCE [LARGE SCALE GENOMIC DNA]</scope>
    <source>
        <strain evidence="5 6">CCFEE 5311</strain>
    </source>
</reference>
<feature type="region of interest" description="Disordered" evidence="2">
    <location>
        <begin position="1"/>
        <end position="94"/>
    </location>
</feature>
<feature type="compositionally biased region" description="Low complexity" evidence="2">
    <location>
        <begin position="119"/>
        <end position="133"/>
    </location>
</feature>
<comment type="caution">
    <text evidence="5">The sequence shown here is derived from an EMBL/GenBank/DDBJ whole genome shotgun (WGS) entry which is preliminary data.</text>
</comment>
<feature type="compositionally biased region" description="Low complexity" evidence="2">
    <location>
        <begin position="821"/>
        <end position="832"/>
    </location>
</feature>
<proteinExistence type="predicted"/>
<accession>A0A4U0VIK8</accession>
<dbReference type="PANTHER" id="PTHR15672">
    <property type="entry name" value="CAMP-REGULATED PHOSPHOPROTEIN 21 RELATED R3H DOMAIN CONTAINING PROTEIN"/>
    <property type="match status" value="1"/>
</dbReference>
<sequence length="840" mass="89458">MASTQANAPATKPSFAKIAATGLKPPSTQQTESNNNSKLQKRVITSAPRDGGAVVIPSSGSAQQRQAIQSRTSAQSLMPQNKESGMQNNRPEVRVHSVDGAAPEKGGACAKSGMLAPVTSDDSTTQLSTSSGSAKPPSLDDKSVASGTTFALDEKESLRPDDSASVNAVDEDEPFLVPTSVLSDSHNNVEFGARAFRDQLREISAMEPSRHGVTPQPYGPPTPVAKGVLYVPSAALGAGVVPQPAGTTGALVDVTGFPPDPKLLEALDSPRDRLMVMKLQTDIVDFIIDAKEVSLTLPQCNAYHRMLAHKAADYYMLGHVVDDASSGVRLFKTPTTCLRPPLIDTTTPSTAASTPPPNAPQMKILRRGMDTAPAIVNGSNLASKSGSDDEEDKKSKLPLTREEREARYEAVRLRIMGASRPSGSPEDPKPKDSSRSSSAAGKKLKKKQRSDSEDGFEARSAYSAYYTPPYGTTGTTPNTFGYAPSHNEPTIHRAPLNRDGSHGAYQPYAVQGQGNMQWSGYGYQDAAGQQSPYDLAQDFQRAMSLQTMAVPQHAVMQPGYNYQQQYYGAQQSWPAPPPQQQQYQMLPPPVNGQSSFYGSYQSQGQQTSMHELQPYRFGQLPSQNYPGRTPNSLEHPLPGSYKGKHFNPQSQAFVPTQTSSLSARPFTPQGSAQIGTGTSSPYAANSPLLSMHGQASTYNSPHHAHAVPTPSYAQAQPMLHPLPQPVFPRQPSPSLPLPPKPSALLQQQPSIQPNATAPLHASLAQQTSNGIAKWGTPASLPAKPPLPAQPFDAAKFPQLQRQTSYTSAAAVARVPSGGAMPSFGSMPPVVGVSGPGGHRQ</sequence>
<feature type="region of interest" description="Disordered" evidence="2">
    <location>
        <begin position="715"/>
        <end position="745"/>
    </location>
</feature>
<feature type="domain" description="R3H" evidence="3">
    <location>
        <begin position="273"/>
        <end position="336"/>
    </location>
</feature>
<dbReference type="InterPro" id="IPR036867">
    <property type="entry name" value="R3H_dom_sf"/>
</dbReference>
<dbReference type="Pfam" id="PF12752">
    <property type="entry name" value="SUZ"/>
    <property type="match status" value="1"/>
</dbReference>
<dbReference type="AlphaFoldDB" id="A0A4U0VIK8"/>
<feature type="compositionally biased region" description="Polar residues" evidence="2">
    <location>
        <begin position="647"/>
        <end position="683"/>
    </location>
</feature>
<evidence type="ECO:0000259" key="4">
    <source>
        <dbReference type="PROSITE" id="PS51673"/>
    </source>
</evidence>
<dbReference type="InterPro" id="IPR051937">
    <property type="entry name" value="R3H_domain_containing"/>
</dbReference>
<evidence type="ECO:0000313" key="5">
    <source>
        <dbReference type="EMBL" id="TKA49137.1"/>
    </source>
</evidence>
<dbReference type="InterPro" id="IPR001374">
    <property type="entry name" value="R3H_dom"/>
</dbReference>
<evidence type="ECO:0000313" key="6">
    <source>
        <dbReference type="Proteomes" id="UP000310066"/>
    </source>
</evidence>
<keyword evidence="1" id="KW-0597">Phosphoprotein</keyword>
<feature type="region of interest" description="Disordered" evidence="2">
    <location>
        <begin position="476"/>
        <end position="503"/>
    </location>
</feature>
<feature type="region of interest" description="Disordered" evidence="2">
    <location>
        <begin position="114"/>
        <end position="146"/>
    </location>
</feature>
<dbReference type="Proteomes" id="UP000310066">
    <property type="component" value="Unassembled WGS sequence"/>
</dbReference>
<dbReference type="SMART" id="SM00393">
    <property type="entry name" value="R3H"/>
    <property type="match status" value="1"/>
</dbReference>
<dbReference type="GO" id="GO:0003676">
    <property type="term" value="F:nucleic acid binding"/>
    <property type="evidence" value="ECO:0007669"/>
    <property type="project" value="UniProtKB-UniRule"/>
</dbReference>
<feature type="compositionally biased region" description="Pro residues" evidence="2">
    <location>
        <begin position="720"/>
        <end position="741"/>
    </location>
</feature>
<dbReference type="Gene3D" id="3.30.1370.50">
    <property type="entry name" value="R3H-like domain"/>
    <property type="match status" value="1"/>
</dbReference>
<dbReference type="STRING" id="329885.A0A4U0VIK8"/>
<dbReference type="CDD" id="cd02642">
    <property type="entry name" value="R3H_encore_like"/>
    <property type="match status" value="1"/>
</dbReference>
<evidence type="ECO:0000256" key="2">
    <source>
        <dbReference type="SAM" id="MobiDB-lite"/>
    </source>
</evidence>
<dbReference type="PROSITE" id="PS51061">
    <property type="entry name" value="R3H"/>
    <property type="match status" value="1"/>
</dbReference>